<evidence type="ECO:0000256" key="4">
    <source>
        <dbReference type="ARBA" id="ARBA00022723"/>
    </source>
</evidence>
<dbReference type="PROSITE" id="PS01350">
    <property type="entry name" value="ISPF"/>
    <property type="match status" value="1"/>
</dbReference>
<evidence type="ECO:0000256" key="6">
    <source>
        <dbReference type="ARBA" id="ARBA00023239"/>
    </source>
</evidence>
<dbReference type="NCBIfam" id="TIGR00151">
    <property type="entry name" value="ispF"/>
    <property type="match status" value="1"/>
</dbReference>
<dbReference type="Gene3D" id="3.30.1330.50">
    <property type="entry name" value="2-C-methyl-D-erythritol 2,4-cyclodiphosphate synthase"/>
    <property type="match status" value="1"/>
</dbReference>
<dbReference type="GO" id="GO:0046872">
    <property type="term" value="F:metal ion binding"/>
    <property type="evidence" value="ECO:0007669"/>
    <property type="project" value="UniProtKB-KW"/>
</dbReference>
<dbReference type="GO" id="GO:0019288">
    <property type="term" value="P:isopentenyl diphosphate biosynthetic process, methylerythritol 4-phosphate pathway"/>
    <property type="evidence" value="ECO:0007669"/>
    <property type="project" value="UniProtKB-UniRule"/>
</dbReference>
<dbReference type="CDD" id="cd00554">
    <property type="entry name" value="MECDP_synthase"/>
    <property type="match status" value="1"/>
</dbReference>
<keyword evidence="4 7" id="KW-0479">Metal-binding</keyword>
<dbReference type="PANTHER" id="PTHR43181">
    <property type="entry name" value="2-C-METHYL-D-ERYTHRITOL 2,4-CYCLODIPHOSPHATE SYNTHASE, CHLOROPLASTIC"/>
    <property type="match status" value="1"/>
</dbReference>
<sequence>MRMGQGFDAHPLVVGRPLILGGIRVDYPRGLQGDSDGDVLTHAIIDAILGAMGAGDIGTWFRGDDPTVRGAASTDLLRRVMQMTAVRRCRVEFVDATVIGEEPKVRPLVPDIRNVLAPILRIQPDSISIKATTTDQMGWLGRKEGLAALALVQLAPVNDANSE</sequence>
<comment type="subunit">
    <text evidence="7">Homotrimer.</text>
</comment>
<accession>A0A2T2WIF6</accession>
<dbReference type="GO" id="GO:0008685">
    <property type="term" value="F:2-C-methyl-D-erythritol 2,4-cyclodiphosphate synthase activity"/>
    <property type="evidence" value="ECO:0007669"/>
    <property type="project" value="UniProtKB-UniRule"/>
</dbReference>
<keyword evidence="5 7" id="KW-0414">Isoprene biosynthesis</keyword>
<feature type="binding site" evidence="7">
    <location>
        <position position="10"/>
    </location>
    <ligand>
        <name>a divalent metal cation</name>
        <dbReference type="ChEBI" id="CHEBI:60240"/>
    </ligand>
</feature>
<feature type="binding site" evidence="7">
    <location>
        <begin position="8"/>
        <end position="10"/>
    </location>
    <ligand>
        <name>4-CDP-2-C-methyl-D-erythritol 2-phosphate</name>
        <dbReference type="ChEBI" id="CHEBI:57919"/>
    </ligand>
</feature>
<evidence type="ECO:0000313" key="10">
    <source>
        <dbReference type="EMBL" id="PSR22032.1"/>
    </source>
</evidence>
<evidence type="ECO:0000256" key="1">
    <source>
        <dbReference type="ARBA" id="ARBA00000200"/>
    </source>
</evidence>
<dbReference type="InterPro" id="IPR036571">
    <property type="entry name" value="MECDP_synthase_sf"/>
</dbReference>
<dbReference type="AlphaFoldDB" id="A0A2T2WIF6"/>
<keyword evidence="6 7" id="KW-0456">Lyase</keyword>
<evidence type="ECO:0000256" key="3">
    <source>
        <dbReference type="ARBA" id="ARBA00012579"/>
    </source>
</evidence>
<dbReference type="SUPFAM" id="SSF69765">
    <property type="entry name" value="IpsF-like"/>
    <property type="match status" value="1"/>
</dbReference>
<dbReference type="GO" id="GO:0016114">
    <property type="term" value="P:terpenoid biosynthetic process"/>
    <property type="evidence" value="ECO:0007669"/>
    <property type="project" value="InterPro"/>
</dbReference>
<feature type="site" description="Transition state stabilizer" evidence="7">
    <location>
        <position position="133"/>
    </location>
</feature>
<dbReference type="InterPro" id="IPR003526">
    <property type="entry name" value="MECDP_synthase"/>
</dbReference>
<feature type="binding site" evidence="7">
    <location>
        <position position="142"/>
    </location>
    <ligand>
        <name>4-CDP-2-C-methyl-D-erythritol 2-phosphate</name>
        <dbReference type="ChEBI" id="CHEBI:57919"/>
    </ligand>
</feature>
<feature type="domain" description="2-C-methyl-D-erythritol 2,4-cyclodiphosphate synthase" evidence="9">
    <location>
        <begin position="1"/>
        <end position="154"/>
    </location>
</feature>
<dbReference type="HAMAP" id="MF_00107">
    <property type="entry name" value="IspF"/>
    <property type="match status" value="1"/>
</dbReference>
<proteinExistence type="inferred from homology"/>
<evidence type="ECO:0000256" key="8">
    <source>
        <dbReference type="RuleBase" id="RU004395"/>
    </source>
</evidence>
<protein>
    <recommendedName>
        <fullName evidence="3 7">2-C-methyl-D-erythritol 2,4-cyclodiphosphate synthase</fullName>
        <shortName evidence="7">MECDP-synthase</shortName>
        <shortName evidence="7">MECPP-synthase</shortName>
        <shortName evidence="7">MECPS</shortName>
        <ecNumber evidence="3 7">4.6.1.12</ecNumber>
    </recommendedName>
</protein>
<feature type="binding site" evidence="7">
    <location>
        <begin position="56"/>
        <end position="58"/>
    </location>
    <ligand>
        <name>4-CDP-2-C-methyl-D-erythritol 2-phosphate</name>
        <dbReference type="ChEBI" id="CHEBI:57919"/>
    </ligand>
</feature>
<gene>
    <name evidence="7 10" type="primary">ispF</name>
    <name evidence="10" type="ORF">C7B45_08510</name>
</gene>
<dbReference type="EMBL" id="PXYV01000023">
    <property type="protein sequence ID" value="PSR22032.1"/>
    <property type="molecule type" value="Genomic_DNA"/>
</dbReference>
<feature type="site" description="Transition state stabilizer" evidence="7">
    <location>
        <position position="34"/>
    </location>
</feature>
<name>A0A2T2WIF6_9FIRM</name>
<evidence type="ECO:0000256" key="7">
    <source>
        <dbReference type="HAMAP-Rule" id="MF_00107"/>
    </source>
</evidence>
<comment type="caution">
    <text evidence="10">The sequence shown here is derived from an EMBL/GenBank/DDBJ whole genome shotgun (WGS) entry which is preliminary data.</text>
</comment>
<feature type="binding site" evidence="7">
    <location>
        <begin position="132"/>
        <end position="135"/>
    </location>
    <ligand>
        <name>4-CDP-2-C-methyl-D-erythritol 2-phosphate</name>
        <dbReference type="ChEBI" id="CHEBI:57919"/>
    </ligand>
</feature>
<dbReference type="PANTHER" id="PTHR43181:SF1">
    <property type="entry name" value="2-C-METHYL-D-ERYTHRITOL 2,4-CYCLODIPHOSPHATE SYNTHASE, CHLOROPLASTIC"/>
    <property type="match status" value="1"/>
</dbReference>
<dbReference type="Proteomes" id="UP000241848">
    <property type="component" value="Unassembled WGS sequence"/>
</dbReference>
<feature type="binding site" evidence="7">
    <location>
        <position position="8"/>
    </location>
    <ligand>
        <name>a divalent metal cation</name>
        <dbReference type="ChEBI" id="CHEBI:60240"/>
    </ligand>
</feature>
<comment type="similarity">
    <text evidence="7 8">Belongs to the IspF family.</text>
</comment>
<dbReference type="EC" id="4.6.1.12" evidence="3 7"/>
<reference evidence="10 11" key="1">
    <citation type="journal article" date="2014" name="BMC Genomics">
        <title>Comparison of environmental and isolate Sulfobacillus genomes reveals diverse carbon, sulfur, nitrogen, and hydrogen metabolisms.</title>
        <authorList>
            <person name="Justice N.B."/>
            <person name="Norman A."/>
            <person name="Brown C.T."/>
            <person name="Singh A."/>
            <person name="Thomas B.C."/>
            <person name="Banfield J.F."/>
        </authorList>
    </citation>
    <scope>NUCLEOTIDE SEQUENCE [LARGE SCALE GENOMIC DNA]</scope>
    <source>
        <strain evidence="10">AMDSBA3</strain>
    </source>
</reference>
<organism evidence="10 11">
    <name type="scientific">Sulfobacillus acidophilus</name>
    <dbReference type="NCBI Taxonomy" id="53633"/>
    <lineage>
        <taxon>Bacteria</taxon>
        <taxon>Bacillati</taxon>
        <taxon>Bacillota</taxon>
        <taxon>Clostridia</taxon>
        <taxon>Eubacteriales</taxon>
        <taxon>Clostridiales Family XVII. Incertae Sedis</taxon>
        <taxon>Sulfobacillus</taxon>
    </lineage>
</organism>
<comment type="function">
    <text evidence="7">Involved in the biosynthesis of isopentenyl diphosphate (IPP) and dimethylallyl diphosphate (DMAPP), two major building blocks of isoprenoid compounds. Catalyzes the conversion of 4-diphosphocytidyl-2-C-methyl-D-erythritol 2-phosphate (CDP-ME2P) to 2-C-methyl-D-erythritol 2,4-cyclodiphosphate (ME-CPP) with a corresponding release of cytidine 5-monophosphate (CMP).</text>
</comment>
<comment type="pathway">
    <text evidence="2 7">Isoprenoid biosynthesis; isopentenyl diphosphate biosynthesis via DXP pathway; isopentenyl diphosphate from 1-deoxy-D-xylulose 5-phosphate: step 4/6.</text>
</comment>
<evidence type="ECO:0000313" key="11">
    <source>
        <dbReference type="Proteomes" id="UP000241848"/>
    </source>
</evidence>
<dbReference type="Pfam" id="PF02542">
    <property type="entry name" value="YgbB"/>
    <property type="match status" value="1"/>
</dbReference>
<dbReference type="InterPro" id="IPR020555">
    <property type="entry name" value="MECDP_synthase_CS"/>
</dbReference>
<comment type="cofactor">
    <cofactor evidence="7">
        <name>a divalent metal cation</name>
        <dbReference type="ChEBI" id="CHEBI:60240"/>
    </cofactor>
    <text evidence="7">Binds 1 divalent metal cation per subunit.</text>
</comment>
<dbReference type="UniPathway" id="UPA00056">
    <property type="reaction ID" value="UER00095"/>
</dbReference>
<evidence type="ECO:0000256" key="5">
    <source>
        <dbReference type="ARBA" id="ARBA00023229"/>
    </source>
</evidence>
<feature type="binding site" evidence="7">
    <location>
        <position position="42"/>
    </location>
    <ligand>
        <name>a divalent metal cation</name>
        <dbReference type="ChEBI" id="CHEBI:60240"/>
    </ligand>
</feature>
<comment type="catalytic activity">
    <reaction evidence="1 7 8">
        <text>4-CDP-2-C-methyl-D-erythritol 2-phosphate = 2-C-methyl-D-erythritol 2,4-cyclic diphosphate + CMP</text>
        <dbReference type="Rhea" id="RHEA:23864"/>
        <dbReference type="ChEBI" id="CHEBI:57919"/>
        <dbReference type="ChEBI" id="CHEBI:58483"/>
        <dbReference type="ChEBI" id="CHEBI:60377"/>
        <dbReference type="EC" id="4.6.1.12"/>
    </reaction>
</comment>
<evidence type="ECO:0000256" key="2">
    <source>
        <dbReference type="ARBA" id="ARBA00004709"/>
    </source>
</evidence>
<comment type="caution">
    <text evidence="7">Lacks conserved residue(s) required for the propagation of feature annotation.</text>
</comment>
<evidence type="ECO:0000259" key="9">
    <source>
        <dbReference type="Pfam" id="PF02542"/>
    </source>
</evidence>